<dbReference type="EMBL" id="LBTW01000030">
    <property type="protein sequence ID" value="KKQ48495.1"/>
    <property type="molecule type" value="Genomic_DNA"/>
</dbReference>
<evidence type="ECO:0000313" key="1">
    <source>
        <dbReference type="EMBL" id="KKQ48495.1"/>
    </source>
</evidence>
<dbReference type="Proteomes" id="UP000034366">
    <property type="component" value="Unassembled WGS sequence"/>
</dbReference>
<organism evidence="1 2">
    <name type="scientific">Candidatus Woesebacteria bacterium GW2011_GWD1_38_10</name>
    <dbReference type="NCBI Taxonomy" id="1618592"/>
    <lineage>
        <taxon>Bacteria</taxon>
        <taxon>Candidatus Woeseibacteriota</taxon>
    </lineage>
</organism>
<sequence>MKNMRKEHKEKEPQVITAARIGCMDEDDRVGPDIVKIGVAGSGVVEKRGGNESLYSIHNRENMELVTPYIFDWVRSFAKKLGVGTYVSDHLECGAGGAQGLTAEKLNKLTSELAVKNGVIHTGQLPMSHAPAKTSKGDLLSWFDRDPGQPHSAGRITISIGGGVSGEEKEYFEKKSGISSFDISADWCKYALDSRLSQAPVVQNLVFQFRLAYAIAENVRNSSDPFNVFDAKRIDPSESNINAGVVMEAVAIAKKEISHGLWKAASHH</sequence>
<reference evidence="1 2" key="1">
    <citation type="journal article" date="2015" name="Nature">
        <title>rRNA introns, odd ribosomes, and small enigmatic genomes across a large radiation of phyla.</title>
        <authorList>
            <person name="Brown C.T."/>
            <person name="Hug L.A."/>
            <person name="Thomas B.C."/>
            <person name="Sharon I."/>
            <person name="Castelle C.J."/>
            <person name="Singh A."/>
            <person name="Wilkins M.J."/>
            <person name="Williams K.H."/>
            <person name="Banfield J.F."/>
        </authorList>
    </citation>
    <scope>NUCLEOTIDE SEQUENCE [LARGE SCALE GENOMIC DNA]</scope>
</reference>
<comment type="caution">
    <text evidence="1">The sequence shown here is derived from an EMBL/GenBank/DDBJ whole genome shotgun (WGS) entry which is preliminary data.</text>
</comment>
<gene>
    <name evidence="1" type="ORF">US67_C0030G0003</name>
</gene>
<evidence type="ECO:0000313" key="2">
    <source>
        <dbReference type="Proteomes" id="UP000034366"/>
    </source>
</evidence>
<protein>
    <submittedName>
        <fullName evidence="1">Uncharacterized protein</fullName>
    </submittedName>
</protein>
<accession>A0A0G0IBY4</accession>
<name>A0A0G0IBY4_9BACT</name>
<proteinExistence type="predicted"/>
<dbReference type="AlphaFoldDB" id="A0A0G0IBY4"/>